<keyword evidence="6" id="KW-0274">FAD</keyword>
<comment type="caution">
    <text evidence="11">The sequence shown here is derived from an EMBL/GenBank/DDBJ whole genome shotgun (WGS) entry which is preliminary data.</text>
</comment>
<dbReference type="Pfam" id="PF08031">
    <property type="entry name" value="BBE"/>
    <property type="match status" value="1"/>
</dbReference>
<dbReference type="AlphaFoldDB" id="A0A9Q0NAY7"/>
<feature type="signal peptide" evidence="9">
    <location>
        <begin position="1"/>
        <end position="25"/>
    </location>
</feature>
<dbReference type="InterPro" id="IPR006094">
    <property type="entry name" value="Oxid_FAD_bind_N"/>
</dbReference>
<comment type="cofactor">
    <cofactor evidence="1">
        <name>FAD</name>
        <dbReference type="ChEBI" id="CHEBI:57692"/>
    </cofactor>
</comment>
<dbReference type="InterPro" id="IPR050416">
    <property type="entry name" value="FAD-linked_Oxidoreductase"/>
</dbReference>
<gene>
    <name evidence="11" type="ORF">Bhyg_02136</name>
</gene>
<evidence type="ECO:0000256" key="4">
    <source>
        <dbReference type="ARBA" id="ARBA00011738"/>
    </source>
</evidence>
<dbReference type="GO" id="GO:0016491">
    <property type="term" value="F:oxidoreductase activity"/>
    <property type="evidence" value="ECO:0007669"/>
    <property type="project" value="UniProtKB-KW"/>
</dbReference>
<feature type="chain" id="PRO_5040402066" evidence="9">
    <location>
        <begin position="26"/>
        <end position="501"/>
    </location>
</feature>
<evidence type="ECO:0000256" key="9">
    <source>
        <dbReference type="SAM" id="SignalP"/>
    </source>
</evidence>
<dbReference type="InterPro" id="IPR012951">
    <property type="entry name" value="BBE"/>
</dbReference>
<dbReference type="Gene3D" id="3.30.465.10">
    <property type="match status" value="1"/>
</dbReference>
<feature type="domain" description="FAD-binding PCMH-type" evidence="10">
    <location>
        <begin position="69"/>
        <end position="242"/>
    </location>
</feature>
<dbReference type="PROSITE" id="PS00862">
    <property type="entry name" value="OX2_COVAL_FAD"/>
    <property type="match status" value="1"/>
</dbReference>
<name>A0A9Q0NAY7_9DIPT</name>
<dbReference type="GO" id="GO:0005777">
    <property type="term" value="C:peroxisome"/>
    <property type="evidence" value="ECO:0007669"/>
    <property type="project" value="UniProtKB-SubCell"/>
</dbReference>
<keyword evidence="8" id="KW-0576">Peroxisome</keyword>
<dbReference type="OrthoDB" id="8250697at2759"/>
<dbReference type="InterPro" id="IPR036318">
    <property type="entry name" value="FAD-bd_PCMH-like_sf"/>
</dbReference>
<sequence>MKLPLLRKILLPLIVLVNCIGFSNASIKVINELKSCLETNASNTTSIFVARNTHSERYNSVNYQWNTNSEIFPLAYIVPQTTKDVQNAVRCGKASKVRMFPKSGGHSYEKYSFGDSESVVVDLANLSEIRVNKAGKTAQIGAGALLSKVYFTLWTNGKFGLPSTSCTGVGIGGAALGGGYGFWSKRFGLTSDNVIGMDFVDPQGNLLKVKRNSNPDLFWALGGGGLGNFGIVTNFEFKIFDAASLNVKQIVLKFCVNLFEQIFSGFQTLVYERRNGNPYIGMTITPQDITVKIIDTDLSDADIRKIVDRFPPQMLKPVSVKSMDFFELTLENSTPETKTPEDLLKVSRMSTSKHGYRAKSYFSSKILNHRKIAQLKPSLSSVPSGIFLQFGSFGGAVNQIPKNETSFVHRDSLYLIQVGISPSDEHSKTELQQRIWLREFNNVAQVLDNGESYQNYVDGELKNDFLQRYYGDNVRRLIEIKRQIDPDNYFAYEQSIPLRNP</sequence>
<dbReference type="Pfam" id="PF01565">
    <property type="entry name" value="FAD_binding_4"/>
    <property type="match status" value="1"/>
</dbReference>
<dbReference type="SUPFAM" id="SSF56176">
    <property type="entry name" value="FAD-binding/transporter-associated domain-like"/>
    <property type="match status" value="1"/>
</dbReference>
<keyword evidence="12" id="KW-1185">Reference proteome</keyword>
<dbReference type="PROSITE" id="PS51387">
    <property type="entry name" value="FAD_PCMH"/>
    <property type="match status" value="1"/>
</dbReference>
<evidence type="ECO:0000256" key="1">
    <source>
        <dbReference type="ARBA" id="ARBA00001974"/>
    </source>
</evidence>
<evidence type="ECO:0000259" key="10">
    <source>
        <dbReference type="PROSITE" id="PS51387"/>
    </source>
</evidence>
<dbReference type="Gene3D" id="3.40.462.20">
    <property type="match status" value="1"/>
</dbReference>
<protein>
    <submittedName>
        <fullName evidence="11">Berberine bridge enzyme-like 21</fullName>
    </submittedName>
</protein>
<organism evidence="11 12">
    <name type="scientific">Pseudolycoriella hygida</name>
    <dbReference type="NCBI Taxonomy" id="35572"/>
    <lineage>
        <taxon>Eukaryota</taxon>
        <taxon>Metazoa</taxon>
        <taxon>Ecdysozoa</taxon>
        <taxon>Arthropoda</taxon>
        <taxon>Hexapoda</taxon>
        <taxon>Insecta</taxon>
        <taxon>Pterygota</taxon>
        <taxon>Neoptera</taxon>
        <taxon>Endopterygota</taxon>
        <taxon>Diptera</taxon>
        <taxon>Nematocera</taxon>
        <taxon>Sciaroidea</taxon>
        <taxon>Sciaridae</taxon>
        <taxon>Pseudolycoriella</taxon>
    </lineage>
</organism>
<keyword evidence="5" id="KW-0285">Flavoprotein</keyword>
<comment type="subcellular location">
    <subcellularLocation>
        <location evidence="2">Peroxisome</location>
    </subcellularLocation>
</comment>
<dbReference type="EMBL" id="WJQU01000001">
    <property type="protein sequence ID" value="KAJ6646922.1"/>
    <property type="molecule type" value="Genomic_DNA"/>
</dbReference>
<evidence type="ECO:0000256" key="8">
    <source>
        <dbReference type="ARBA" id="ARBA00023140"/>
    </source>
</evidence>
<keyword evidence="9" id="KW-0732">Signal</keyword>
<evidence type="ECO:0000256" key="2">
    <source>
        <dbReference type="ARBA" id="ARBA00004275"/>
    </source>
</evidence>
<evidence type="ECO:0000256" key="7">
    <source>
        <dbReference type="ARBA" id="ARBA00023002"/>
    </source>
</evidence>
<evidence type="ECO:0000256" key="5">
    <source>
        <dbReference type="ARBA" id="ARBA00022630"/>
    </source>
</evidence>
<evidence type="ECO:0000313" key="12">
    <source>
        <dbReference type="Proteomes" id="UP001151699"/>
    </source>
</evidence>
<dbReference type="Gene3D" id="3.30.43.10">
    <property type="entry name" value="Uridine Diphospho-n-acetylenolpyruvylglucosamine Reductase, domain 2"/>
    <property type="match status" value="1"/>
</dbReference>
<dbReference type="PANTHER" id="PTHR42973:SF39">
    <property type="entry name" value="FAD-BINDING PCMH-TYPE DOMAIN-CONTAINING PROTEIN"/>
    <property type="match status" value="1"/>
</dbReference>
<accession>A0A9Q0NAY7</accession>
<proteinExistence type="inferred from homology"/>
<keyword evidence="7" id="KW-0560">Oxidoreductase</keyword>
<comment type="subunit">
    <text evidence="4">Homodimer.</text>
</comment>
<evidence type="ECO:0000313" key="11">
    <source>
        <dbReference type="EMBL" id="KAJ6646922.1"/>
    </source>
</evidence>
<dbReference type="InterPro" id="IPR006093">
    <property type="entry name" value="Oxy_OxRdtase_FAD_BS"/>
</dbReference>
<comment type="similarity">
    <text evidence="3">Belongs to the oxygen-dependent FAD-linked oxidoreductase family.</text>
</comment>
<evidence type="ECO:0000256" key="3">
    <source>
        <dbReference type="ARBA" id="ARBA00005466"/>
    </source>
</evidence>
<dbReference type="InterPro" id="IPR016167">
    <property type="entry name" value="FAD-bd_PCMH_sub1"/>
</dbReference>
<reference evidence="11" key="1">
    <citation type="submission" date="2022-07" db="EMBL/GenBank/DDBJ databases">
        <authorList>
            <person name="Trinca V."/>
            <person name="Uliana J.V.C."/>
            <person name="Torres T.T."/>
            <person name="Ward R.J."/>
            <person name="Monesi N."/>
        </authorList>
    </citation>
    <scope>NUCLEOTIDE SEQUENCE</scope>
    <source>
        <strain evidence="11">HSMRA1968</strain>
        <tissue evidence="11">Whole embryos</tissue>
    </source>
</reference>
<evidence type="ECO:0000256" key="6">
    <source>
        <dbReference type="ARBA" id="ARBA00022827"/>
    </source>
</evidence>
<dbReference type="InterPro" id="IPR016166">
    <property type="entry name" value="FAD-bd_PCMH"/>
</dbReference>
<dbReference type="InterPro" id="IPR016169">
    <property type="entry name" value="FAD-bd_PCMH_sub2"/>
</dbReference>
<dbReference type="GO" id="GO:0071949">
    <property type="term" value="F:FAD binding"/>
    <property type="evidence" value="ECO:0007669"/>
    <property type="project" value="InterPro"/>
</dbReference>
<dbReference type="PANTHER" id="PTHR42973">
    <property type="entry name" value="BINDING OXIDOREDUCTASE, PUTATIVE (AFU_ORTHOLOGUE AFUA_1G17690)-RELATED"/>
    <property type="match status" value="1"/>
</dbReference>
<dbReference type="Proteomes" id="UP001151699">
    <property type="component" value="Chromosome A"/>
</dbReference>